<keyword evidence="1" id="KW-0812">Transmembrane</keyword>
<organism evidence="2 3">
    <name type="scientific">Salinirubellus salinus</name>
    <dbReference type="NCBI Taxonomy" id="1364945"/>
    <lineage>
        <taxon>Archaea</taxon>
        <taxon>Methanobacteriati</taxon>
        <taxon>Methanobacteriota</taxon>
        <taxon>Stenosarchaea group</taxon>
        <taxon>Halobacteria</taxon>
        <taxon>Halobacteriales</taxon>
        <taxon>Natronomonadaceae</taxon>
        <taxon>Salinirubellus</taxon>
    </lineage>
</organism>
<sequence length="90" mass="9775">MAHRWQYIRWLLAWLLTAVIGLSLLGLLSIESFVVAAATGVLVVTELTRPARLSPAWHRQLRWLVALALASVAVLIASEVLSLLPPGGLP</sequence>
<proteinExistence type="predicted"/>
<keyword evidence="1" id="KW-1133">Transmembrane helix</keyword>
<name>A0A9E7R273_9EURY</name>
<evidence type="ECO:0000256" key="1">
    <source>
        <dbReference type="SAM" id="Phobius"/>
    </source>
</evidence>
<dbReference type="InterPro" id="IPR058357">
    <property type="entry name" value="DUF8044"/>
</dbReference>
<dbReference type="Proteomes" id="UP001057580">
    <property type="component" value="Chromosome"/>
</dbReference>
<dbReference type="RefSeq" id="WP_260593416.1">
    <property type="nucleotide sequence ID" value="NZ_CP104003.1"/>
</dbReference>
<dbReference type="GeneID" id="74944764"/>
<feature type="transmembrane region" description="Helical" evidence="1">
    <location>
        <begin position="61"/>
        <end position="84"/>
    </location>
</feature>
<dbReference type="KEGG" id="ssai:N0B31_20040"/>
<protein>
    <submittedName>
        <fullName evidence="2">Uncharacterized protein</fullName>
    </submittedName>
</protein>
<reference evidence="2" key="1">
    <citation type="submission" date="2022-09" db="EMBL/GenBank/DDBJ databases">
        <title>Diverse halophilic archaea isolated from saline environments.</title>
        <authorList>
            <person name="Cui H.-L."/>
        </authorList>
    </citation>
    <scope>NUCLEOTIDE SEQUENCE</scope>
    <source>
        <strain evidence="2">ZS-35-S2</strain>
    </source>
</reference>
<dbReference type="Pfam" id="PF26161">
    <property type="entry name" value="DUF8044"/>
    <property type="match status" value="1"/>
</dbReference>
<keyword evidence="1" id="KW-0472">Membrane</keyword>
<accession>A0A9E7R273</accession>
<evidence type="ECO:0000313" key="3">
    <source>
        <dbReference type="Proteomes" id="UP001057580"/>
    </source>
</evidence>
<dbReference type="AlphaFoldDB" id="A0A9E7R273"/>
<evidence type="ECO:0000313" key="2">
    <source>
        <dbReference type="EMBL" id="UWM54396.1"/>
    </source>
</evidence>
<keyword evidence="3" id="KW-1185">Reference proteome</keyword>
<dbReference type="EMBL" id="CP104003">
    <property type="protein sequence ID" value="UWM54396.1"/>
    <property type="molecule type" value="Genomic_DNA"/>
</dbReference>
<gene>
    <name evidence="2" type="ORF">N0B31_20040</name>
</gene>